<dbReference type="InterPro" id="IPR000700">
    <property type="entry name" value="PAS-assoc_C"/>
</dbReference>
<name>A0ABS0Z657_9GAMM</name>
<dbReference type="InterPro" id="IPR004089">
    <property type="entry name" value="MCPsignal_dom"/>
</dbReference>
<dbReference type="PRINTS" id="PR00260">
    <property type="entry name" value="CHEMTRNSDUCR"/>
</dbReference>
<evidence type="ECO:0000256" key="1">
    <source>
        <dbReference type="ARBA" id="ARBA00023224"/>
    </source>
</evidence>
<feature type="domain" description="Methyl-accepting transducer" evidence="4">
    <location>
        <begin position="241"/>
        <end position="433"/>
    </location>
</feature>
<dbReference type="InterPro" id="IPR013656">
    <property type="entry name" value="PAS_4"/>
</dbReference>
<feature type="domain" description="PAS" evidence="5">
    <location>
        <begin position="145"/>
        <end position="189"/>
    </location>
</feature>
<evidence type="ECO:0000256" key="3">
    <source>
        <dbReference type="SAM" id="Coils"/>
    </source>
</evidence>
<feature type="domain" description="PAC" evidence="6">
    <location>
        <begin position="216"/>
        <end position="268"/>
    </location>
</feature>
<dbReference type="InterPro" id="IPR000014">
    <property type="entry name" value="PAS"/>
</dbReference>
<dbReference type="PROSITE" id="PS50113">
    <property type="entry name" value="PAC"/>
    <property type="match status" value="1"/>
</dbReference>
<dbReference type="Gene3D" id="3.30.450.20">
    <property type="entry name" value="PAS domain"/>
    <property type="match status" value="2"/>
</dbReference>
<feature type="coiled-coil region" evidence="3">
    <location>
        <begin position="7"/>
        <end position="34"/>
    </location>
</feature>
<dbReference type="InterPro" id="IPR035965">
    <property type="entry name" value="PAS-like_dom_sf"/>
</dbReference>
<protein>
    <submittedName>
        <fullName evidence="7">PAS domain-containing methyl-accepting chemotaxis protein</fullName>
    </submittedName>
</protein>
<dbReference type="NCBIfam" id="TIGR00229">
    <property type="entry name" value="sensory_box"/>
    <property type="match status" value="2"/>
</dbReference>
<dbReference type="Gene3D" id="1.10.287.950">
    <property type="entry name" value="Methyl-accepting chemotaxis protein"/>
    <property type="match status" value="1"/>
</dbReference>
<dbReference type="EMBL" id="JAEMUH010000001">
    <property type="protein sequence ID" value="MBJ7549099.1"/>
    <property type="molecule type" value="Genomic_DNA"/>
</dbReference>
<evidence type="ECO:0000313" key="8">
    <source>
        <dbReference type="Proteomes" id="UP000598488"/>
    </source>
</evidence>
<gene>
    <name evidence="7" type="ORF">JHD44_00250</name>
</gene>
<keyword evidence="3" id="KW-0175">Coiled coil</keyword>
<dbReference type="CDD" id="cd00130">
    <property type="entry name" value="PAS"/>
    <property type="match status" value="2"/>
</dbReference>
<dbReference type="SMART" id="SM00086">
    <property type="entry name" value="PAC"/>
    <property type="match status" value="2"/>
</dbReference>
<dbReference type="InterPro" id="IPR013655">
    <property type="entry name" value="PAS_fold_3"/>
</dbReference>
<dbReference type="Proteomes" id="UP000598488">
    <property type="component" value="Unassembled WGS sequence"/>
</dbReference>
<comment type="caution">
    <text evidence="7">The sequence shown here is derived from an EMBL/GenBank/DDBJ whole genome shotgun (WGS) entry which is preliminary data.</text>
</comment>
<evidence type="ECO:0000259" key="5">
    <source>
        <dbReference type="PROSITE" id="PS50112"/>
    </source>
</evidence>
<dbReference type="SMART" id="SM00283">
    <property type="entry name" value="MA"/>
    <property type="match status" value="1"/>
</dbReference>
<dbReference type="InterPro" id="IPR001610">
    <property type="entry name" value="PAC"/>
</dbReference>
<evidence type="ECO:0000256" key="2">
    <source>
        <dbReference type="PROSITE-ProRule" id="PRU00284"/>
    </source>
</evidence>
<dbReference type="Pfam" id="PF08447">
    <property type="entry name" value="PAS_3"/>
    <property type="match status" value="1"/>
</dbReference>
<dbReference type="InterPro" id="IPR004090">
    <property type="entry name" value="Chemotax_Me-accpt_rcpt"/>
</dbReference>
<organism evidence="7 8">
    <name type="scientific">Marinomonas ostreistagni</name>
    <dbReference type="NCBI Taxonomy" id="359209"/>
    <lineage>
        <taxon>Bacteria</taxon>
        <taxon>Pseudomonadati</taxon>
        <taxon>Pseudomonadota</taxon>
        <taxon>Gammaproteobacteria</taxon>
        <taxon>Oceanospirillales</taxon>
        <taxon>Oceanospirillaceae</taxon>
        <taxon>Marinomonas</taxon>
    </lineage>
</organism>
<dbReference type="PANTHER" id="PTHR24422">
    <property type="entry name" value="CHEMOTAXIS PROTEIN METHYLTRANSFERASE"/>
    <property type="match status" value="1"/>
</dbReference>
<dbReference type="SMART" id="SM00091">
    <property type="entry name" value="PAS"/>
    <property type="match status" value="2"/>
</dbReference>
<dbReference type="SUPFAM" id="SSF58104">
    <property type="entry name" value="Methyl-accepting chemotaxis protein (MCP) signaling domain"/>
    <property type="match status" value="1"/>
</dbReference>
<proteinExistence type="predicted"/>
<accession>A0ABS0Z657</accession>
<evidence type="ECO:0000259" key="6">
    <source>
        <dbReference type="PROSITE" id="PS50113"/>
    </source>
</evidence>
<dbReference type="Pfam" id="PF00015">
    <property type="entry name" value="MCPsignal"/>
    <property type="match status" value="1"/>
</dbReference>
<dbReference type="PANTHER" id="PTHR24422:SF10">
    <property type="entry name" value="CHEMOTAXIS PROTEIN METHYLTRANSFERASE 2"/>
    <property type="match status" value="1"/>
</dbReference>
<reference evidence="7 8" key="1">
    <citation type="submission" date="2020-12" db="EMBL/GenBank/DDBJ databases">
        <title>Comparative genome analysis of fungal antagonists Marinomonas ostreistagni 398 and M. spartinae 468.</title>
        <authorList>
            <person name="Fields J.L."/>
            <person name="Mavrodi O.V."/>
            <person name="Biber P.D."/>
            <person name="Indest K.J."/>
            <person name="Mavrodi D.V."/>
        </authorList>
    </citation>
    <scope>NUCLEOTIDE SEQUENCE [LARGE SCALE GENOMIC DNA]</scope>
    <source>
        <strain evidence="7 8">USM7</strain>
    </source>
</reference>
<dbReference type="PROSITE" id="PS50112">
    <property type="entry name" value="PAS"/>
    <property type="match status" value="2"/>
</dbReference>
<dbReference type="PROSITE" id="PS50111">
    <property type="entry name" value="CHEMOTAXIS_TRANSDUC_2"/>
    <property type="match status" value="1"/>
</dbReference>
<keyword evidence="1 2" id="KW-0807">Transducer</keyword>
<dbReference type="InterPro" id="IPR050903">
    <property type="entry name" value="Bact_Chemotaxis_MeTrfase"/>
</dbReference>
<evidence type="ECO:0000259" key="4">
    <source>
        <dbReference type="PROSITE" id="PS50111"/>
    </source>
</evidence>
<keyword evidence="8" id="KW-1185">Reference proteome</keyword>
<sequence length="433" mass="48018">MFSIGSNKKQQESLKDMEVKLAKAKNELDAIQAYTAFIRFDPNGNILNANDNFLTVVAYSLDEVIGKHHRVFCDPSYANSAEYRSFWSDLAKGHAFSGVYERVNKIGNRLFLEANYFPVKNEHGEVTEIIKICRDVTVMQNSLNDKNAILEALDRSQAVISFEPDGTIIDANQNFLNVVGYSQAEVVGKHHRMFCDEEFYRENPNFWNQLARGELSSGRFKRIDRDGNVLWLQASYNPIFDEKGNVHKVIKFASDITKRVSLAMDAVEMAAATSEQTSQITTNASKVLSEAVDTSQKIAEQVTEATQVGEQLMEQFKNIAAIVVTIRSIADQTNLLALNAAIEAARAGDAGRGFSVVADEVRQLASSTSDATAEISKVVEFNHELIKQIDSVLNSVSGIAMHGQESINNVSNGLEEVTQGVEQFVQMVEAMRP</sequence>
<dbReference type="SUPFAM" id="SSF55785">
    <property type="entry name" value="PYP-like sensor domain (PAS domain)"/>
    <property type="match status" value="2"/>
</dbReference>
<dbReference type="Pfam" id="PF08448">
    <property type="entry name" value="PAS_4"/>
    <property type="match status" value="1"/>
</dbReference>
<evidence type="ECO:0000313" key="7">
    <source>
        <dbReference type="EMBL" id="MBJ7549099.1"/>
    </source>
</evidence>
<feature type="domain" description="PAS" evidence="5">
    <location>
        <begin position="20"/>
        <end position="67"/>
    </location>
</feature>